<gene>
    <name evidence="2" type="ORF">IPJ38_06870</name>
</gene>
<dbReference type="AlphaFoldDB" id="A0A935MQI1"/>
<dbReference type="InterPro" id="IPR021736">
    <property type="entry name" value="DUF3305"/>
</dbReference>
<dbReference type="Pfam" id="PF11749">
    <property type="entry name" value="DUF3305"/>
    <property type="match status" value="1"/>
</dbReference>
<organism evidence="2 3">
    <name type="scientific">Candidatus Dechloromonas phosphorivorans</name>
    <dbReference type="NCBI Taxonomy" id="2899244"/>
    <lineage>
        <taxon>Bacteria</taxon>
        <taxon>Pseudomonadati</taxon>
        <taxon>Pseudomonadota</taxon>
        <taxon>Betaproteobacteria</taxon>
        <taxon>Rhodocyclales</taxon>
        <taxon>Azonexaceae</taxon>
        <taxon>Dechloromonas</taxon>
    </lineage>
</organism>
<name>A0A935MQI1_9RHOO</name>
<dbReference type="Proteomes" id="UP000739411">
    <property type="component" value="Unassembled WGS sequence"/>
</dbReference>
<evidence type="ECO:0000313" key="2">
    <source>
        <dbReference type="EMBL" id="MBK7414873.1"/>
    </source>
</evidence>
<proteinExistence type="predicted"/>
<accession>A0A935MQI1</accession>
<evidence type="ECO:0000313" key="3">
    <source>
        <dbReference type="Proteomes" id="UP000739411"/>
    </source>
</evidence>
<evidence type="ECO:0000256" key="1">
    <source>
        <dbReference type="SAM" id="MobiDB-lite"/>
    </source>
</evidence>
<comment type="caution">
    <text evidence="2">The sequence shown here is derived from an EMBL/GenBank/DDBJ whole genome shotgun (WGS) entry which is preliminary data.</text>
</comment>
<feature type="compositionally biased region" description="Basic and acidic residues" evidence="1">
    <location>
        <begin position="145"/>
        <end position="158"/>
    </location>
</feature>
<feature type="region of interest" description="Disordered" evidence="1">
    <location>
        <begin position="139"/>
        <end position="158"/>
    </location>
</feature>
<sequence>MKQFPVAVIIEMVRLDNRWVSEKWEAIGVVPAFDTAVDAPARSIFADDERERFLVGRFELELFRDEVDNYHLNLTSPEPRVFVMWRLEDDFAKPTALSLSYGEAARWLDSGEQCDGVPMPPEIADWLGDFVNTHYKPAARKKIKRNDPFRDQAKEAQP</sequence>
<dbReference type="EMBL" id="JADJMS010000013">
    <property type="protein sequence ID" value="MBK7414873.1"/>
    <property type="molecule type" value="Genomic_DNA"/>
</dbReference>
<protein>
    <submittedName>
        <fullName evidence="2">DUF3305 domain-containing protein</fullName>
    </submittedName>
</protein>
<reference evidence="2 3" key="1">
    <citation type="submission" date="2020-10" db="EMBL/GenBank/DDBJ databases">
        <title>Connecting structure to function with the recovery of over 1000 high-quality activated sludge metagenome-assembled genomes encoding full-length rRNA genes using long-read sequencing.</title>
        <authorList>
            <person name="Singleton C.M."/>
            <person name="Petriglieri F."/>
            <person name="Kristensen J.M."/>
            <person name="Kirkegaard R.H."/>
            <person name="Michaelsen T.Y."/>
            <person name="Andersen M.H."/>
            <person name="Karst S.M."/>
            <person name="Dueholm M.S."/>
            <person name="Nielsen P.H."/>
            <person name="Albertsen M."/>
        </authorList>
    </citation>
    <scope>NUCLEOTIDE SEQUENCE [LARGE SCALE GENOMIC DNA]</scope>
    <source>
        <strain evidence="2">EsbW_18-Q3-R4-48_BATAC.463</strain>
    </source>
</reference>